<keyword evidence="2" id="KW-0436">Ligase</keyword>
<keyword evidence="3" id="KW-0547">Nucleotide-binding</keyword>
<dbReference type="InterPro" id="IPR029351">
    <property type="entry name" value="GAD_dom"/>
</dbReference>
<dbReference type="InterPro" id="IPR045864">
    <property type="entry name" value="aa-tRNA-synth_II/BPL/LPL"/>
</dbReference>
<dbReference type="InterPro" id="IPR004365">
    <property type="entry name" value="NA-bd_OB_tRNA"/>
</dbReference>
<dbReference type="CDD" id="cd04317">
    <property type="entry name" value="EcAspRS_like_N"/>
    <property type="match status" value="1"/>
</dbReference>
<dbReference type="SUPFAM" id="SSF50249">
    <property type="entry name" value="Nucleic acid-binding proteins"/>
    <property type="match status" value="1"/>
</dbReference>
<dbReference type="SUPFAM" id="SSF55681">
    <property type="entry name" value="Class II aaRS and biotin synthetases"/>
    <property type="match status" value="1"/>
</dbReference>
<dbReference type="Gene3D" id="2.40.50.140">
    <property type="entry name" value="Nucleic acid-binding proteins"/>
    <property type="match status" value="1"/>
</dbReference>
<proteinExistence type="inferred from homology"/>
<dbReference type="PANTHER" id="PTHR22594:SF5">
    <property type="entry name" value="ASPARTATE--TRNA LIGASE, MITOCHONDRIAL"/>
    <property type="match status" value="1"/>
</dbReference>
<dbReference type="PRINTS" id="PR01042">
    <property type="entry name" value="TRNASYNTHASP"/>
</dbReference>
<dbReference type="Pfam" id="PF02938">
    <property type="entry name" value="GAD"/>
    <property type="match status" value="1"/>
</dbReference>
<dbReference type="InterPro" id="IPR004524">
    <property type="entry name" value="Asp-tRNA-ligase_1"/>
</dbReference>
<evidence type="ECO:0000256" key="4">
    <source>
        <dbReference type="ARBA" id="ARBA00022840"/>
    </source>
</evidence>
<dbReference type="Pfam" id="PF00152">
    <property type="entry name" value="tRNA-synt_2"/>
    <property type="match status" value="1"/>
</dbReference>
<dbReference type="InterPro" id="IPR004115">
    <property type="entry name" value="GAD-like_sf"/>
</dbReference>
<dbReference type="RefSeq" id="XP_013780369.1">
    <property type="nucleotide sequence ID" value="XM_013924915.2"/>
</dbReference>
<dbReference type="Pfam" id="PF01336">
    <property type="entry name" value="tRNA_anti-codon"/>
    <property type="match status" value="1"/>
</dbReference>
<dbReference type="InterPro" id="IPR004364">
    <property type="entry name" value="Aa-tRNA-synt_II"/>
</dbReference>
<gene>
    <name evidence="10" type="primary">LOC106464759</name>
</gene>
<dbReference type="HAMAP" id="MF_00044">
    <property type="entry name" value="Asp_tRNA_synth_type1"/>
    <property type="match status" value="1"/>
</dbReference>
<dbReference type="PANTHER" id="PTHR22594">
    <property type="entry name" value="ASPARTYL/LYSYL-TRNA SYNTHETASE"/>
    <property type="match status" value="1"/>
</dbReference>
<dbReference type="GeneID" id="106464759"/>
<evidence type="ECO:0000256" key="2">
    <source>
        <dbReference type="ARBA" id="ARBA00022598"/>
    </source>
</evidence>
<dbReference type="NCBIfam" id="TIGR00459">
    <property type="entry name" value="aspS_bact"/>
    <property type="match status" value="1"/>
</dbReference>
<protein>
    <submittedName>
        <fullName evidence="10">Aspartate--tRNA ligase, mitochondrial-like isoform X1</fullName>
    </submittedName>
</protein>
<dbReference type="InterPro" id="IPR002312">
    <property type="entry name" value="Asp/Asn-tRNA-synth_IIb"/>
</dbReference>
<keyword evidence="7" id="KW-0732">Signal</keyword>
<accession>A0ABM1BEI6</accession>
<feature type="chain" id="PRO_5045946282" evidence="7">
    <location>
        <begin position="18"/>
        <end position="642"/>
    </location>
</feature>
<evidence type="ECO:0000259" key="8">
    <source>
        <dbReference type="PROSITE" id="PS50862"/>
    </source>
</evidence>
<evidence type="ECO:0000256" key="7">
    <source>
        <dbReference type="SAM" id="SignalP"/>
    </source>
</evidence>
<keyword evidence="6" id="KW-0030">Aminoacyl-tRNA synthetase</keyword>
<evidence type="ECO:0000256" key="6">
    <source>
        <dbReference type="ARBA" id="ARBA00023146"/>
    </source>
</evidence>
<dbReference type="Proteomes" id="UP000694941">
    <property type="component" value="Unplaced"/>
</dbReference>
<evidence type="ECO:0000313" key="9">
    <source>
        <dbReference type="Proteomes" id="UP000694941"/>
    </source>
</evidence>
<reference evidence="10" key="1">
    <citation type="submission" date="2025-08" db="UniProtKB">
        <authorList>
            <consortium name="RefSeq"/>
        </authorList>
    </citation>
    <scope>IDENTIFICATION</scope>
    <source>
        <tissue evidence="10">Muscle</tissue>
    </source>
</reference>
<comment type="similarity">
    <text evidence="1">Belongs to the class-II aminoacyl-tRNA synthetase family. Type 1 subfamily.</text>
</comment>
<feature type="signal peptide" evidence="7">
    <location>
        <begin position="1"/>
        <end position="17"/>
    </location>
</feature>
<evidence type="ECO:0000256" key="1">
    <source>
        <dbReference type="ARBA" id="ARBA00006303"/>
    </source>
</evidence>
<evidence type="ECO:0000313" key="10">
    <source>
        <dbReference type="RefSeq" id="XP_013780369.1"/>
    </source>
</evidence>
<name>A0ABM1BEI6_LIMPO</name>
<dbReference type="SUPFAM" id="SSF55261">
    <property type="entry name" value="GAD domain-like"/>
    <property type="match status" value="1"/>
</dbReference>
<evidence type="ECO:0000256" key="5">
    <source>
        <dbReference type="ARBA" id="ARBA00022917"/>
    </source>
</evidence>
<dbReference type="InterPro" id="IPR012340">
    <property type="entry name" value="NA-bd_OB-fold"/>
</dbReference>
<dbReference type="InterPro" id="IPR006195">
    <property type="entry name" value="aa-tRNA-synth_II"/>
</dbReference>
<sequence>MMAAFIFSWVYLRRVLSFRNISTCMRFYSGNLISSRNQIKIFGVRKYVSDVNSFTWRTHTCGELRSEHVGQQVTLCGWVQFHRMGKFITLRDGYGVTQLIIPEKSPVGYLMKNLSLESVLKVEGTVVQRPLEEQNKKMATGEIEVEVVTADVLGKSKPNLPFNIRDFQKVKESLRLMYRYLDLRTSNLQKNLRLRSNVTMKMREFLCKHHGFVDIETPTLFRRTPGGAQEFVVPTHSPGKFYSLTQSPQQFKQLLMVGALDRYFQIAHCYRDEGAKADRQPEFTQVDIEMSFTSADRIKSLVEGLLQYSWPKEASNLSTPFPKLTYKEAMEMYGTDKPDTRFDMKIIDVTDIFKNQNIEIFDKVLMNKENSSIKAIVIPKGALHINKSLLEKFEEIGKCLYSLEGLVNIFVKEDLNWKSILCKHVSLELQQKLKKNLELQPHTLVLISAGETRNVLQLLGKLRVECAAYLQSKGLNIWNPKDFNFLWVVDFPLFLPSDEGGLEPAHHPFTAPQEQDTHLVYSNPAAVRSQHYDLVLNGQEIAGGSIRIHSSELQKYVLTDILKEDLTELQHLIEALESGCPPHGGIAIGLDRLMCILSGASSIRDVIAFPKSLDGKDLMSGAPAKISDELKKFYFIQTPPSN</sequence>
<dbReference type="NCBIfam" id="NF001750">
    <property type="entry name" value="PRK00476.1"/>
    <property type="match status" value="1"/>
</dbReference>
<evidence type="ECO:0000256" key="3">
    <source>
        <dbReference type="ARBA" id="ARBA00022741"/>
    </source>
</evidence>
<keyword evidence="4" id="KW-0067">ATP-binding</keyword>
<organism evidence="9 10">
    <name type="scientific">Limulus polyphemus</name>
    <name type="common">Atlantic horseshoe crab</name>
    <dbReference type="NCBI Taxonomy" id="6850"/>
    <lineage>
        <taxon>Eukaryota</taxon>
        <taxon>Metazoa</taxon>
        <taxon>Ecdysozoa</taxon>
        <taxon>Arthropoda</taxon>
        <taxon>Chelicerata</taxon>
        <taxon>Merostomata</taxon>
        <taxon>Xiphosura</taxon>
        <taxon>Limulidae</taxon>
        <taxon>Limulus</taxon>
    </lineage>
</organism>
<keyword evidence="5" id="KW-0648">Protein biosynthesis</keyword>
<feature type="domain" description="Aminoacyl-transfer RNA synthetases class-II family profile" evidence="8">
    <location>
        <begin position="192"/>
        <end position="623"/>
    </location>
</feature>
<dbReference type="Gene3D" id="3.30.930.10">
    <property type="entry name" value="Bira Bifunctional Protein, Domain 2"/>
    <property type="match status" value="1"/>
</dbReference>
<dbReference type="InterPro" id="IPR047089">
    <property type="entry name" value="Asp-tRNA-ligase_1_N"/>
</dbReference>
<dbReference type="PROSITE" id="PS50862">
    <property type="entry name" value="AA_TRNA_LIGASE_II"/>
    <property type="match status" value="1"/>
</dbReference>
<keyword evidence="9" id="KW-1185">Reference proteome</keyword>
<dbReference type="Gene3D" id="3.30.1360.30">
    <property type="entry name" value="GAD-like domain"/>
    <property type="match status" value="1"/>
</dbReference>